<dbReference type="InterPro" id="IPR050834">
    <property type="entry name" value="Glycosyltransf_2"/>
</dbReference>
<proteinExistence type="inferred from homology"/>
<sequence>MKKKNYTIILATYNGEEFIQPQLDSLRLQSIAPKEVLIVDDGSTDQTIPIIRRYINQYQLTHWQIITNEVNKGWRRNFVESISFASTEFVLFSDQDDIWQVDKAEKQLTIFEEQKRAKVVVTGYQVINAKNEWLTKKSFSGQTKKIRFNYRNYAVQSPGCSYAIRKSFYEDIRPFWHERMAHDAYFWWLGMLTESLIMIDEPLLLYRRHGNNVSGNIQSREEVVEKIQENLVFIEKLQEANMTFNFIQLEDLYMSNERYLNKYQQYFRVGKQAYTQRNYLKLLVATFKFSSCYRSYPGKKR</sequence>
<feature type="domain" description="Glycosyltransferase 2-like" evidence="2">
    <location>
        <begin position="7"/>
        <end position="169"/>
    </location>
</feature>
<dbReference type="Proteomes" id="UP000637757">
    <property type="component" value="Unassembled WGS sequence"/>
</dbReference>
<accession>A0A931AX22</accession>
<evidence type="ECO:0000313" key="3">
    <source>
        <dbReference type="EMBL" id="MBF8807274.1"/>
    </source>
</evidence>
<evidence type="ECO:0000259" key="2">
    <source>
        <dbReference type="Pfam" id="PF00535"/>
    </source>
</evidence>
<dbReference type="InterPro" id="IPR029044">
    <property type="entry name" value="Nucleotide-diphossugar_trans"/>
</dbReference>
<dbReference type="EMBL" id="JADAKE010000004">
    <property type="protein sequence ID" value="MBF8807274.1"/>
    <property type="molecule type" value="Genomic_DNA"/>
</dbReference>
<dbReference type="AlphaFoldDB" id="A0A931AX22"/>
<dbReference type="Pfam" id="PF00535">
    <property type="entry name" value="Glycos_transf_2"/>
    <property type="match status" value="1"/>
</dbReference>
<keyword evidence="4" id="KW-1185">Reference proteome</keyword>
<dbReference type="SUPFAM" id="SSF53448">
    <property type="entry name" value="Nucleotide-diphospho-sugar transferases"/>
    <property type="match status" value="1"/>
</dbReference>
<evidence type="ECO:0000256" key="1">
    <source>
        <dbReference type="ARBA" id="ARBA00006739"/>
    </source>
</evidence>
<gene>
    <name evidence="3" type="ORF">IC227_01205</name>
</gene>
<dbReference type="Gene3D" id="3.90.550.10">
    <property type="entry name" value="Spore Coat Polysaccharide Biosynthesis Protein SpsA, Chain A"/>
    <property type="match status" value="1"/>
</dbReference>
<comment type="caution">
    <text evidence="3">The sequence shown here is derived from an EMBL/GenBank/DDBJ whole genome shotgun (WGS) entry which is preliminary data.</text>
</comment>
<dbReference type="PANTHER" id="PTHR43685:SF11">
    <property type="entry name" value="GLYCOSYLTRANSFERASE TAGX-RELATED"/>
    <property type="match status" value="1"/>
</dbReference>
<reference evidence="3" key="1">
    <citation type="submission" date="2020-09" db="EMBL/GenBank/DDBJ databases">
        <title>Genomic insights into the novelty and pathogenicity of a unique biofilm-forming Enterococcus sp. bacteria (Enterococcus lacertideformus) identified in reptiles.</title>
        <authorList>
            <person name="Agius J.E."/>
            <person name="Phalen D.N."/>
            <person name="Rose K."/>
            <person name="Eden J.-S."/>
        </authorList>
    </citation>
    <scope>NUCLEOTIDE SEQUENCE</scope>
    <source>
        <strain evidence="3">PHRS 0518</strain>
    </source>
</reference>
<organism evidence="3 4">
    <name type="scientific">Enterococcus lacertideformus</name>
    <dbReference type="NCBI Taxonomy" id="2771493"/>
    <lineage>
        <taxon>Bacteria</taxon>
        <taxon>Bacillati</taxon>
        <taxon>Bacillota</taxon>
        <taxon>Bacilli</taxon>
        <taxon>Lactobacillales</taxon>
        <taxon>Enterococcaceae</taxon>
        <taxon>Enterococcus</taxon>
    </lineage>
</organism>
<name>A0A931AX22_9ENTE</name>
<comment type="similarity">
    <text evidence="1">Belongs to the glycosyltransferase 2 family.</text>
</comment>
<protein>
    <submittedName>
        <fullName evidence="3">Glycosyltransferase</fullName>
    </submittedName>
</protein>
<evidence type="ECO:0000313" key="4">
    <source>
        <dbReference type="Proteomes" id="UP000637757"/>
    </source>
</evidence>
<dbReference type="InterPro" id="IPR001173">
    <property type="entry name" value="Glyco_trans_2-like"/>
</dbReference>
<dbReference type="PANTHER" id="PTHR43685">
    <property type="entry name" value="GLYCOSYLTRANSFERASE"/>
    <property type="match status" value="1"/>
</dbReference>